<evidence type="ECO:0000313" key="2">
    <source>
        <dbReference type="WBParaSite" id="JU765_v2.g7260.t1"/>
    </source>
</evidence>
<proteinExistence type="predicted"/>
<protein>
    <submittedName>
        <fullName evidence="2">CMP/dCMP-type deaminase domain-containing protein</fullName>
    </submittedName>
</protein>
<dbReference type="Proteomes" id="UP000887576">
    <property type="component" value="Unplaced"/>
</dbReference>
<organism evidence="1 2">
    <name type="scientific">Panagrolaimus sp. JU765</name>
    <dbReference type="NCBI Taxonomy" id="591449"/>
    <lineage>
        <taxon>Eukaryota</taxon>
        <taxon>Metazoa</taxon>
        <taxon>Ecdysozoa</taxon>
        <taxon>Nematoda</taxon>
        <taxon>Chromadorea</taxon>
        <taxon>Rhabditida</taxon>
        <taxon>Tylenchina</taxon>
        <taxon>Panagrolaimomorpha</taxon>
        <taxon>Panagrolaimoidea</taxon>
        <taxon>Panagrolaimidae</taxon>
        <taxon>Panagrolaimus</taxon>
    </lineage>
</organism>
<name>A0AC34RIU9_9BILA</name>
<reference evidence="2" key="1">
    <citation type="submission" date="2022-11" db="UniProtKB">
        <authorList>
            <consortium name="WormBaseParasite"/>
        </authorList>
    </citation>
    <scope>IDENTIFICATION</scope>
</reference>
<sequence length="215" mass="24464">MVDVISDFFENDDSIRVLSRKNETTGECDLEFDNAFENMRKYMKFAFDEALEALRLEEVPVGCVFVYENQIIGSGRNRVNEMLNATLHAEIVAIRNAERWCQERNLNIYEVMKKTTLYVNLEPCQMCASAVQLLGIPRIFFGACNDRFGGIVTVGNVYDYVENPATMDLVCGLGRSKTIGLLQAFYCQTNTKAPESKRLRKSDDKKAKLLKSLQL</sequence>
<accession>A0AC34RIU9</accession>
<dbReference type="WBParaSite" id="JU765_v2.g7260.t1">
    <property type="protein sequence ID" value="JU765_v2.g7260.t1"/>
    <property type="gene ID" value="JU765_v2.g7260"/>
</dbReference>
<evidence type="ECO:0000313" key="1">
    <source>
        <dbReference type="Proteomes" id="UP000887576"/>
    </source>
</evidence>